<dbReference type="InterPro" id="IPR016410">
    <property type="entry name" value="Phage_imm"/>
</dbReference>
<evidence type="ECO:0000313" key="3">
    <source>
        <dbReference type="Proteomes" id="UP000636918"/>
    </source>
</evidence>
<dbReference type="RefSeq" id="WP_201936173.1">
    <property type="nucleotide sequence ID" value="NZ_JAERSG010000003.1"/>
</dbReference>
<keyword evidence="3" id="KW-1185">Reference proteome</keyword>
<protein>
    <submittedName>
        <fullName evidence="2">Superinfection immunity protein</fullName>
    </submittedName>
</protein>
<name>A0ABS1L8U1_9ACTN</name>
<reference evidence="2 3" key="1">
    <citation type="submission" date="2021-01" db="EMBL/GenBank/DDBJ databases">
        <title>Genome seq and assembly of Nocardiodes sp. G10.</title>
        <authorList>
            <person name="Chhetri G."/>
        </authorList>
    </citation>
    <scope>NUCLEOTIDE SEQUENCE [LARGE SCALE GENOMIC DNA]</scope>
    <source>
        <strain evidence="2 3">G10</strain>
    </source>
</reference>
<dbReference type="EMBL" id="JAERSG010000003">
    <property type="protein sequence ID" value="MBL0748113.1"/>
    <property type="molecule type" value="Genomic_DNA"/>
</dbReference>
<keyword evidence="1" id="KW-0812">Transmembrane</keyword>
<evidence type="ECO:0000256" key="1">
    <source>
        <dbReference type="SAM" id="Phobius"/>
    </source>
</evidence>
<comment type="caution">
    <text evidence="2">The sequence shown here is derived from an EMBL/GenBank/DDBJ whole genome shotgun (WGS) entry which is preliminary data.</text>
</comment>
<dbReference type="Pfam" id="PF14373">
    <property type="entry name" value="Imm_superinfect"/>
    <property type="match status" value="1"/>
</dbReference>
<sequence length="111" mass="12460">MSQIITDQRDDRLATVLAITATVLTAGYMLPWMVAAVRGKANHWSVFWVNLLLDWTIVGWVVAIIMAMGPHRVLSVYRPGRWRRGFPARSVGARTLANVPDQEVRSAHSHP</sequence>
<accession>A0ABS1L8U1</accession>
<feature type="transmembrane region" description="Helical" evidence="1">
    <location>
        <begin position="12"/>
        <end position="34"/>
    </location>
</feature>
<gene>
    <name evidence="2" type="ORF">JI751_10870</name>
</gene>
<keyword evidence="1" id="KW-1133">Transmembrane helix</keyword>
<keyword evidence="1" id="KW-0472">Membrane</keyword>
<feature type="transmembrane region" description="Helical" evidence="1">
    <location>
        <begin position="46"/>
        <end position="68"/>
    </location>
</feature>
<proteinExistence type="predicted"/>
<evidence type="ECO:0000313" key="2">
    <source>
        <dbReference type="EMBL" id="MBL0748113.1"/>
    </source>
</evidence>
<dbReference type="Proteomes" id="UP000636918">
    <property type="component" value="Unassembled WGS sequence"/>
</dbReference>
<organism evidence="2 3">
    <name type="scientific">Nocardioides baculatus</name>
    <dbReference type="NCBI Taxonomy" id="2801337"/>
    <lineage>
        <taxon>Bacteria</taxon>
        <taxon>Bacillati</taxon>
        <taxon>Actinomycetota</taxon>
        <taxon>Actinomycetes</taxon>
        <taxon>Propionibacteriales</taxon>
        <taxon>Nocardioidaceae</taxon>
        <taxon>Nocardioides</taxon>
    </lineage>
</organism>